<evidence type="ECO:0000313" key="9">
    <source>
        <dbReference type="Proteomes" id="UP000040453"/>
    </source>
</evidence>
<feature type="transmembrane region" description="Helical" evidence="6">
    <location>
        <begin position="356"/>
        <end position="375"/>
    </location>
</feature>
<evidence type="ECO:0000256" key="1">
    <source>
        <dbReference type="ARBA" id="ARBA00004651"/>
    </source>
</evidence>
<evidence type="ECO:0000313" key="8">
    <source>
        <dbReference type="EMBL" id="CEI84152.1"/>
    </source>
</evidence>
<feature type="domain" description="Major facilitator superfamily (MFS) profile" evidence="7">
    <location>
        <begin position="1"/>
        <end position="203"/>
    </location>
</feature>
<protein>
    <submittedName>
        <fullName evidence="8">Major Facilitator Superfamily protein</fullName>
    </submittedName>
</protein>
<proteinExistence type="predicted"/>
<evidence type="ECO:0000259" key="7">
    <source>
        <dbReference type="PROSITE" id="PS50850"/>
    </source>
</evidence>
<dbReference type="InterPro" id="IPR052528">
    <property type="entry name" value="Sugar_transport-like"/>
</dbReference>
<gene>
    <name evidence="8" type="ORF">BN997_04088</name>
</gene>
<feature type="transmembrane region" description="Helical" evidence="6">
    <location>
        <begin position="226"/>
        <end position="249"/>
    </location>
</feature>
<feature type="transmembrane region" description="Helical" evidence="6">
    <location>
        <begin position="52"/>
        <end position="72"/>
    </location>
</feature>
<feature type="transmembrane region" description="Helical" evidence="6">
    <location>
        <begin position="255"/>
        <end position="275"/>
    </location>
</feature>
<feature type="transmembrane region" description="Helical" evidence="6">
    <location>
        <begin position="20"/>
        <end position="46"/>
    </location>
</feature>
<evidence type="ECO:0000256" key="3">
    <source>
        <dbReference type="ARBA" id="ARBA00022692"/>
    </source>
</evidence>
<dbReference type="Proteomes" id="UP000040453">
    <property type="component" value="Unassembled WGS sequence"/>
</dbReference>
<feature type="transmembrane region" description="Helical" evidence="6">
    <location>
        <begin position="287"/>
        <end position="304"/>
    </location>
</feature>
<sequence>MQLQQQYRRYKQQKDEYRDLWILLLIGALYAAGIFLSNTFVNVYLWKQSGDFFVIANYHLASYVFQALSFIYAGKLSKKIDRIIILRIGILFLCFFFLFVLWIGELAAYYNFILGCLLGIGYGFFWLAYYVLTFEITEPDTRDWFNGISGTLTSFAGMIGPLLAGWMISKMAGDFGYTAIFIISLSLFIAAIIVSFFIIRKGSRGSFALPAVINERKKNKNWKRILHAHFFQGLREGIYGFYITIWIFLVTNSELILGVFNLFLSGLSIIFYFVALKWIQPALRKKAILFGGILLFASIFIIIFEMSLFWLIVYAVIIGIAFPILTVPYQSLTYDVIGRARMVSERRVEYIVVREIYLNLGRIASIAVFIFGMFLFPHDVIIPSLLIIFGAGHAIIYFCIRNIFIGPSKKQKIALKEDFTDEKSR</sequence>
<dbReference type="Gene3D" id="1.20.1250.20">
    <property type="entry name" value="MFS general substrate transporter like domains"/>
    <property type="match status" value="1"/>
</dbReference>
<feature type="transmembrane region" description="Helical" evidence="6">
    <location>
        <begin position="310"/>
        <end position="332"/>
    </location>
</feature>
<dbReference type="GO" id="GO:0005886">
    <property type="term" value="C:plasma membrane"/>
    <property type="evidence" value="ECO:0007669"/>
    <property type="project" value="UniProtKB-SubCell"/>
</dbReference>
<dbReference type="AlphaFoldDB" id="A0A0A1MXM3"/>
<keyword evidence="4 6" id="KW-1133">Transmembrane helix</keyword>
<name>A0A0A1MXM3_9BACI</name>
<comment type="subcellular location">
    <subcellularLocation>
        <location evidence="1">Cell membrane</location>
        <topology evidence="1">Multi-pass membrane protein</topology>
    </subcellularLocation>
</comment>
<organism evidence="8 9">
    <name type="scientific">Oceanobacillus oncorhynchi</name>
    <dbReference type="NCBI Taxonomy" id="545501"/>
    <lineage>
        <taxon>Bacteria</taxon>
        <taxon>Bacillati</taxon>
        <taxon>Bacillota</taxon>
        <taxon>Bacilli</taxon>
        <taxon>Bacillales</taxon>
        <taxon>Bacillaceae</taxon>
        <taxon>Oceanobacillus</taxon>
    </lineage>
</organism>
<evidence type="ECO:0000256" key="4">
    <source>
        <dbReference type="ARBA" id="ARBA00022989"/>
    </source>
</evidence>
<evidence type="ECO:0000256" key="6">
    <source>
        <dbReference type="SAM" id="Phobius"/>
    </source>
</evidence>
<dbReference type="Pfam" id="PF07690">
    <property type="entry name" value="MFS_1"/>
    <property type="match status" value="1"/>
</dbReference>
<keyword evidence="5 6" id="KW-0472">Membrane</keyword>
<dbReference type="RefSeq" id="WP_042534785.1">
    <property type="nucleotide sequence ID" value="NZ_CAXOIH010000001.1"/>
</dbReference>
<reference evidence="8 9" key="1">
    <citation type="submission" date="2014-11" db="EMBL/GenBank/DDBJ databases">
        <authorList>
            <person name="Urmite Genomes Urmite Genomes"/>
        </authorList>
    </citation>
    <scope>NUCLEOTIDE SEQUENCE [LARGE SCALE GENOMIC DNA]</scope>
    <source>
        <strain evidence="8 9">Oc5</strain>
    </source>
</reference>
<dbReference type="PROSITE" id="PS50850">
    <property type="entry name" value="MFS"/>
    <property type="match status" value="1"/>
</dbReference>
<dbReference type="InterPro" id="IPR011701">
    <property type="entry name" value="MFS"/>
</dbReference>
<dbReference type="InterPro" id="IPR020846">
    <property type="entry name" value="MFS_dom"/>
</dbReference>
<dbReference type="OrthoDB" id="2086294at2"/>
<dbReference type="EMBL" id="CDGG01000001">
    <property type="protein sequence ID" value="CEI84152.1"/>
    <property type="molecule type" value="Genomic_DNA"/>
</dbReference>
<dbReference type="GO" id="GO:0022857">
    <property type="term" value="F:transmembrane transporter activity"/>
    <property type="evidence" value="ECO:0007669"/>
    <property type="project" value="InterPro"/>
</dbReference>
<evidence type="ECO:0000256" key="2">
    <source>
        <dbReference type="ARBA" id="ARBA00022448"/>
    </source>
</evidence>
<keyword evidence="9" id="KW-1185">Reference proteome</keyword>
<feature type="transmembrane region" description="Helical" evidence="6">
    <location>
        <begin position="381"/>
        <end position="400"/>
    </location>
</feature>
<keyword evidence="2" id="KW-0813">Transport</keyword>
<accession>A0A0A1MXM3</accession>
<feature type="transmembrane region" description="Helical" evidence="6">
    <location>
        <begin position="144"/>
        <end position="169"/>
    </location>
</feature>
<dbReference type="PANTHER" id="PTHR23526">
    <property type="entry name" value="INTEGRAL MEMBRANE TRANSPORT PROTEIN-RELATED"/>
    <property type="match status" value="1"/>
</dbReference>
<keyword evidence="3 6" id="KW-0812">Transmembrane</keyword>
<dbReference type="SUPFAM" id="SSF103473">
    <property type="entry name" value="MFS general substrate transporter"/>
    <property type="match status" value="1"/>
</dbReference>
<dbReference type="STRING" id="545501.BN997_04088"/>
<feature type="transmembrane region" description="Helical" evidence="6">
    <location>
        <begin position="175"/>
        <end position="199"/>
    </location>
</feature>
<evidence type="ECO:0000256" key="5">
    <source>
        <dbReference type="ARBA" id="ARBA00023136"/>
    </source>
</evidence>
<dbReference type="PANTHER" id="PTHR23526:SF2">
    <property type="entry name" value="MAJOR FACILITATOR SUPERFAMILY (MFS) PROFILE DOMAIN-CONTAINING PROTEIN"/>
    <property type="match status" value="1"/>
</dbReference>
<dbReference type="InterPro" id="IPR036259">
    <property type="entry name" value="MFS_trans_sf"/>
</dbReference>
<feature type="transmembrane region" description="Helical" evidence="6">
    <location>
        <begin position="84"/>
        <end position="103"/>
    </location>
</feature>
<feature type="transmembrane region" description="Helical" evidence="6">
    <location>
        <begin position="109"/>
        <end position="132"/>
    </location>
</feature>